<feature type="domain" description="HicB-like antitoxin of toxin-antitoxin system" evidence="1">
    <location>
        <begin position="3"/>
        <end position="122"/>
    </location>
</feature>
<dbReference type="InterPro" id="IPR031807">
    <property type="entry name" value="HicB-like"/>
</dbReference>
<dbReference type="EMBL" id="CP115543">
    <property type="protein sequence ID" value="WNH47594.1"/>
    <property type="molecule type" value="Genomic_DNA"/>
</dbReference>
<evidence type="ECO:0000313" key="3">
    <source>
        <dbReference type="Proteomes" id="UP001305421"/>
    </source>
</evidence>
<dbReference type="InterPro" id="IPR010985">
    <property type="entry name" value="Ribbon_hlx_hlx"/>
</dbReference>
<dbReference type="SUPFAM" id="SSF47598">
    <property type="entry name" value="Ribbon-helix-helix"/>
    <property type="match status" value="1"/>
</dbReference>
<dbReference type="CDD" id="cd22231">
    <property type="entry name" value="RHH_NikR_HicB-like"/>
    <property type="match status" value="1"/>
</dbReference>
<reference evidence="2 3" key="1">
    <citation type="submission" date="2022-12" db="EMBL/GenBank/DDBJ databases">
        <title>Two new species, Stenotrophomonas aracearum and Stenotrophomonas oahuensis, isolated from Anthurium (Araceae family) in Hawaii.</title>
        <authorList>
            <person name="Chunag S.C."/>
            <person name="Dobhal S."/>
            <person name="Alvarez A."/>
            <person name="Arif M."/>
        </authorList>
    </citation>
    <scope>NUCLEOTIDE SEQUENCE [LARGE SCALE GENOMIC DNA]</scope>
    <source>
        <strain evidence="2 3">A5588</strain>
    </source>
</reference>
<dbReference type="Gene3D" id="3.30.160.250">
    <property type="match status" value="1"/>
</dbReference>
<name>A0ABY9YB51_9GAMM</name>
<evidence type="ECO:0000259" key="1">
    <source>
        <dbReference type="Pfam" id="PF15919"/>
    </source>
</evidence>
<dbReference type="RefSeq" id="WP_102945002.1">
    <property type="nucleotide sequence ID" value="NZ_CP115543.1"/>
</dbReference>
<dbReference type="Pfam" id="PF15919">
    <property type="entry name" value="HicB_lk_antitox"/>
    <property type="match status" value="1"/>
</dbReference>
<sequence>MLYPVYVHQQEDSAYGAIVPDLPGVHSAADELEQLPRMVQEAVELMYDGETKAPPMPSPLSVHLNQPQYQDGFWMLVDVDLSKVNTRAVRLNISLPEYLVGKIDQAAAARRMSRSAFLALAAEHELSH</sequence>
<organism evidence="2 3">
    <name type="scientific">Stenotrophomonas aracearum</name>
    <dbReference type="NCBI Taxonomy" id="3003272"/>
    <lineage>
        <taxon>Bacteria</taxon>
        <taxon>Pseudomonadati</taxon>
        <taxon>Pseudomonadota</taxon>
        <taxon>Gammaproteobacteria</taxon>
        <taxon>Lysobacterales</taxon>
        <taxon>Lysobacteraceae</taxon>
        <taxon>Stenotrophomonas</taxon>
    </lineage>
</organism>
<dbReference type="InterPro" id="IPR035069">
    <property type="entry name" value="TTHA1013/TTHA0281-like"/>
</dbReference>
<dbReference type="Proteomes" id="UP001305421">
    <property type="component" value="Chromosome"/>
</dbReference>
<proteinExistence type="predicted"/>
<keyword evidence="3" id="KW-1185">Reference proteome</keyword>
<evidence type="ECO:0000313" key="2">
    <source>
        <dbReference type="EMBL" id="WNH47594.1"/>
    </source>
</evidence>
<gene>
    <name evidence="2" type="ORF">PDM28_12950</name>
</gene>
<accession>A0ABY9YB51</accession>
<dbReference type="SUPFAM" id="SSF143100">
    <property type="entry name" value="TTHA1013/TTHA0281-like"/>
    <property type="match status" value="1"/>
</dbReference>
<protein>
    <submittedName>
        <fullName evidence="2">Type II toxin-antitoxin system HicB family antitoxin</fullName>
    </submittedName>
</protein>